<accession>A0A9D2J976</accession>
<evidence type="ECO:0000313" key="1">
    <source>
        <dbReference type="EMBL" id="HIZ41123.1"/>
    </source>
</evidence>
<dbReference type="AlphaFoldDB" id="A0A9D2J976"/>
<sequence length="234" mass="25875">MRVEPGRSTEAWNLGPSLAPDDAFSFVCAGCGDCCRHRHDLVLSGYDLFRIARRLRLSPRIVAHAFCKEYIAPQSCLPALCLTPDPKTGHCRFFEGNACTIHEARPLACALYPLGQTIDPVTARMEYHAQLPLCGVCVQGRTLRQYLEDSAVEQRAGIDARWAVVCTQISEQLLAAGGQQHPHFAAAARRIQKALCLEYDLGDEFYPQFQQNIADLMPLLSRILSSSTTEVTAP</sequence>
<reference evidence="1" key="2">
    <citation type="submission" date="2021-04" db="EMBL/GenBank/DDBJ databases">
        <authorList>
            <person name="Gilroy R."/>
        </authorList>
    </citation>
    <scope>NUCLEOTIDE SEQUENCE</scope>
    <source>
        <strain evidence="1">ChiSxjej1B13-11774</strain>
    </source>
</reference>
<evidence type="ECO:0000313" key="2">
    <source>
        <dbReference type="Proteomes" id="UP000824048"/>
    </source>
</evidence>
<name>A0A9D2J976_9FIRM</name>
<organism evidence="1 2">
    <name type="scientific">Candidatus Gemmiger excrementigallinarum</name>
    <dbReference type="NCBI Taxonomy" id="2838609"/>
    <lineage>
        <taxon>Bacteria</taxon>
        <taxon>Bacillati</taxon>
        <taxon>Bacillota</taxon>
        <taxon>Clostridia</taxon>
        <taxon>Eubacteriales</taxon>
        <taxon>Gemmiger</taxon>
    </lineage>
</organism>
<dbReference type="Pfam" id="PF03692">
    <property type="entry name" value="CxxCxxCC"/>
    <property type="match status" value="1"/>
</dbReference>
<dbReference type="InterPro" id="IPR005358">
    <property type="entry name" value="Puta_zinc/iron-chelating_dom"/>
</dbReference>
<protein>
    <submittedName>
        <fullName evidence="1">YkgJ family cysteine cluster protein</fullName>
    </submittedName>
</protein>
<comment type="caution">
    <text evidence="1">The sequence shown here is derived from an EMBL/GenBank/DDBJ whole genome shotgun (WGS) entry which is preliminary data.</text>
</comment>
<dbReference type="EMBL" id="DXBP01000003">
    <property type="protein sequence ID" value="HIZ41123.1"/>
    <property type="molecule type" value="Genomic_DNA"/>
</dbReference>
<dbReference type="PANTHER" id="PTHR35866">
    <property type="entry name" value="PUTATIVE-RELATED"/>
    <property type="match status" value="1"/>
</dbReference>
<dbReference type="PANTHER" id="PTHR35866:SF1">
    <property type="entry name" value="YKGJ FAMILY CYSTEINE CLUSTER PROTEIN"/>
    <property type="match status" value="1"/>
</dbReference>
<gene>
    <name evidence="1" type="ORF">H9811_01020</name>
</gene>
<proteinExistence type="predicted"/>
<reference evidence="1" key="1">
    <citation type="journal article" date="2021" name="PeerJ">
        <title>Extensive microbial diversity within the chicken gut microbiome revealed by metagenomics and culture.</title>
        <authorList>
            <person name="Gilroy R."/>
            <person name="Ravi A."/>
            <person name="Getino M."/>
            <person name="Pursley I."/>
            <person name="Horton D.L."/>
            <person name="Alikhan N.F."/>
            <person name="Baker D."/>
            <person name="Gharbi K."/>
            <person name="Hall N."/>
            <person name="Watson M."/>
            <person name="Adriaenssens E.M."/>
            <person name="Foster-Nyarko E."/>
            <person name="Jarju S."/>
            <person name="Secka A."/>
            <person name="Antonio M."/>
            <person name="Oren A."/>
            <person name="Chaudhuri R.R."/>
            <person name="La Ragione R."/>
            <person name="Hildebrand F."/>
            <person name="Pallen M.J."/>
        </authorList>
    </citation>
    <scope>NUCLEOTIDE SEQUENCE</scope>
    <source>
        <strain evidence="1">ChiSxjej1B13-11774</strain>
    </source>
</reference>
<dbReference type="Proteomes" id="UP000824048">
    <property type="component" value="Unassembled WGS sequence"/>
</dbReference>